<dbReference type="Gene3D" id="2.60.40.10">
    <property type="entry name" value="Immunoglobulins"/>
    <property type="match status" value="2"/>
</dbReference>
<organism evidence="5">
    <name type="scientific">Salmonella diarizonae</name>
    <dbReference type="NCBI Taxonomy" id="59204"/>
    <lineage>
        <taxon>Bacteria</taxon>
        <taxon>Pseudomonadati</taxon>
        <taxon>Pseudomonadota</taxon>
        <taxon>Gammaproteobacteria</taxon>
        <taxon>Enterobacterales</taxon>
        <taxon>Enterobacteriaceae</taxon>
        <taxon>Salmonella</taxon>
    </lineage>
</organism>
<sequence>MKKNLFLLVLTCISSVVYAQNIDSSKTAKNEDLPTLNSTLTPSTQPTPFENKIIKGASSFAKSRESVSNYAYAQVSQLASDAFEKWLKQYGNARITLNTQTQNSKALAGSSADLLFGLHNQENRLDYIQFDTHYEDSDDMIVNVGLGQRYFLKNNTMLGYNLFYDQNMSSNVTRTGVGLELWRDYFKFSGNGYFALSDWQDSDELQDYDEKAADGYDIQIEGYLPSYAQLGGHVKYEQYFGDDVALFGTDHLQTNPNAITVGLSYTPIPLVTFAADYKKGSDSLDDTAISVSFNYAFGIPWSQQISPDAVQIRRSLMGSRFDFVERNNDIVMQYRKQDVIKLSLPASLSGEISKQVPLTASVDTKNGLDHIQWDPSSSLLKANGSVTQGSDATHFTVTLPPVAGQYTLKGIAYDRHNNASNSAQTQFTVIESSAGNPQITFKTPETAWTDRAEPLSVIVTDSTGNPAPGTSITFSTTSGICGGSDCSFSKTEVTAKDESGIAIASTTLSDTTDGPVTVTACITGTNNCTNQTITFYDPPALTGQLQLAGKALLDNSLPSSWISNTQFKLSSTAQGGDGHYSWESSNEDIASVDQNGVVTIKDQLANFTIRITSLGRQSDDASSLHIAKGNEMLHVSSSLATYDDTKANCEKMGRKIPALADFQRITAMWGNMDSYPTYQAMNKYVWAESETTSDVGTGYRMRDGANYPNLLKTDPEYQGCLE</sequence>
<dbReference type="PANTHER" id="PTHR39576:SF2">
    <property type="entry name" value="ATTACHING AND EFFACING PROTEIN HOMOLOG-RELATED"/>
    <property type="match status" value="1"/>
</dbReference>
<reference evidence="5" key="2">
    <citation type="submission" date="2019-10" db="EMBL/GenBank/DDBJ databases">
        <authorList>
            <consortium name="NCBI Pathogen Detection Project"/>
        </authorList>
    </citation>
    <scope>NUCLEOTIDE SEQUENCE</scope>
    <source>
        <strain evidence="5">Salmonella enterica</strain>
    </source>
</reference>
<dbReference type="AlphaFoldDB" id="A0A726LW78"/>
<dbReference type="InterPro" id="IPR024519">
    <property type="entry name" value="IAT_beta"/>
</dbReference>
<evidence type="ECO:0000256" key="2">
    <source>
        <dbReference type="SAM" id="MobiDB-lite"/>
    </source>
</evidence>
<dbReference type="Gene3D" id="2.60.40.1080">
    <property type="match status" value="1"/>
</dbReference>
<dbReference type="PRINTS" id="PR01369">
    <property type="entry name" value="INTIMIN"/>
</dbReference>
<dbReference type="GO" id="GO:0009279">
    <property type="term" value="C:cell outer membrane"/>
    <property type="evidence" value="ECO:0007669"/>
    <property type="project" value="TreeGrafter"/>
</dbReference>
<dbReference type="GO" id="GO:0007155">
    <property type="term" value="P:cell adhesion"/>
    <property type="evidence" value="ECO:0007669"/>
    <property type="project" value="InterPro"/>
</dbReference>
<dbReference type="Pfam" id="PF26182">
    <property type="entry name" value="Ig_NUP210_5th"/>
    <property type="match status" value="1"/>
</dbReference>
<dbReference type="InterPro" id="IPR038177">
    <property type="entry name" value="IAT_beta_sf"/>
</dbReference>
<dbReference type="Pfam" id="PF11924">
    <property type="entry name" value="IAT_beta"/>
    <property type="match status" value="1"/>
</dbReference>
<evidence type="ECO:0000256" key="1">
    <source>
        <dbReference type="ARBA" id="ARBA00010116"/>
    </source>
</evidence>
<proteinExistence type="inferred from homology"/>
<evidence type="ECO:0000313" key="5">
    <source>
        <dbReference type="EMBL" id="HAE1473341.1"/>
    </source>
</evidence>
<dbReference type="InterPro" id="IPR008964">
    <property type="entry name" value="Invasin/intimin_cell_adhesion"/>
</dbReference>
<feature type="region of interest" description="Disordered" evidence="2">
    <location>
        <begin position="28"/>
        <end position="48"/>
    </location>
</feature>
<feature type="compositionally biased region" description="Low complexity" evidence="2">
    <location>
        <begin position="33"/>
        <end position="48"/>
    </location>
</feature>
<feature type="signal peptide" evidence="3">
    <location>
        <begin position="1"/>
        <end position="19"/>
    </location>
</feature>
<dbReference type="InterPro" id="IPR051715">
    <property type="entry name" value="Intimin-Invasin_domain"/>
</dbReference>
<feature type="domain" description="Inverse autotransporter beta-domain" evidence="4">
    <location>
        <begin position="64"/>
        <end position="328"/>
    </location>
</feature>
<dbReference type="InterPro" id="IPR003535">
    <property type="entry name" value="Intimin/invasin_bac"/>
</dbReference>
<dbReference type="InterPro" id="IPR013783">
    <property type="entry name" value="Ig-like_fold"/>
</dbReference>
<evidence type="ECO:0000256" key="3">
    <source>
        <dbReference type="SAM" id="SignalP"/>
    </source>
</evidence>
<name>A0A726LW78_SALDZ</name>
<feature type="chain" id="PRO_5027960394" description="Inverse autotransporter beta-domain domain-containing protein" evidence="3">
    <location>
        <begin position="20"/>
        <end position="722"/>
    </location>
</feature>
<dbReference type="SUPFAM" id="SSF49373">
    <property type="entry name" value="Invasin/intimin cell-adhesion fragments"/>
    <property type="match status" value="2"/>
</dbReference>
<reference evidence="5" key="1">
    <citation type="journal article" date="2018" name="Genome Biol.">
        <title>SKESA: strategic k-mer extension for scrupulous assemblies.</title>
        <authorList>
            <person name="Souvorov A."/>
            <person name="Agarwala R."/>
            <person name="Lipman D.J."/>
        </authorList>
    </citation>
    <scope>NUCLEOTIDE SEQUENCE</scope>
    <source>
        <strain evidence="5">Salmonella enterica</strain>
    </source>
</reference>
<accession>A0A726LW78</accession>
<comment type="similarity">
    <text evidence="1">Belongs to the intimin/invasin family.</text>
</comment>
<gene>
    <name evidence="5" type="ORF">G3A00_04850</name>
</gene>
<keyword evidence="3" id="KW-0732">Signal</keyword>
<dbReference type="EMBL" id="DAAQZS010000003">
    <property type="protein sequence ID" value="HAE1473341.1"/>
    <property type="molecule type" value="Genomic_DNA"/>
</dbReference>
<evidence type="ECO:0000259" key="4">
    <source>
        <dbReference type="Pfam" id="PF11924"/>
    </source>
</evidence>
<comment type="caution">
    <text evidence="5">The sequence shown here is derived from an EMBL/GenBank/DDBJ whole genome shotgun (WGS) entry which is preliminary data.</text>
</comment>
<protein>
    <recommendedName>
        <fullName evidence="4">Inverse autotransporter beta-domain domain-containing protein</fullName>
    </recommendedName>
</protein>
<dbReference type="Gene3D" id="2.40.160.160">
    <property type="entry name" value="Inverse autotransporter, beta-domain"/>
    <property type="match status" value="1"/>
</dbReference>
<dbReference type="PANTHER" id="PTHR39576">
    <property type="entry name" value="ATTACHING AND EFFACING PROTEIN HOMOLOG-RELATED-RELATED"/>
    <property type="match status" value="1"/>
</dbReference>